<dbReference type="PANTHER" id="PTHR34219">
    <property type="entry name" value="IRON-REGULATED INNER MEMBRANE PROTEIN-RELATED"/>
    <property type="match status" value="1"/>
</dbReference>
<dbReference type="RefSeq" id="WP_281930516.1">
    <property type="nucleotide sequence ID" value="NZ_AP027142.1"/>
</dbReference>
<protein>
    <recommendedName>
        <fullName evidence="2">PepSY domain-containing protein</fullName>
    </recommendedName>
</protein>
<dbReference type="EMBL" id="AP027142">
    <property type="protein sequence ID" value="BDV33178.1"/>
    <property type="molecule type" value="Genomic_DNA"/>
</dbReference>
<dbReference type="Pfam" id="PF03413">
    <property type="entry name" value="PepSY"/>
    <property type="match status" value="1"/>
</dbReference>
<proteinExistence type="predicted"/>
<feature type="transmembrane region" description="Helical" evidence="1">
    <location>
        <begin position="223"/>
        <end position="244"/>
    </location>
</feature>
<dbReference type="Proteomes" id="UP001317629">
    <property type="component" value="Chromosome"/>
</dbReference>
<organism evidence="3 4">
    <name type="scientific">Methylocystis iwaonis</name>
    <dbReference type="NCBI Taxonomy" id="2885079"/>
    <lineage>
        <taxon>Bacteria</taxon>
        <taxon>Pseudomonadati</taxon>
        <taxon>Pseudomonadota</taxon>
        <taxon>Alphaproteobacteria</taxon>
        <taxon>Hyphomicrobiales</taxon>
        <taxon>Methylocystaceae</taxon>
        <taxon>Methylocystis</taxon>
    </lineage>
</organism>
<evidence type="ECO:0000313" key="4">
    <source>
        <dbReference type="Proteomes" id="UP001317629"/>
    </source>
</evidence>
<dbReference type="Pfam" id="PF03929">
    <property type="entry name" value="PepSY_TM"/>
    <property type="match status" value="1"/>
</dbReference>
<keyword evidence="4" id="KW-1185">Reference proteome</keyword>
<dbReference type="InterPro" id="IPR025711">
    <property type="entry name" value="PepSY"/>
</dbReference>
<accession>A0ABM8E5D1</accession>
<feature type="transmembrane region" description="Helical" evidence="1">
    <location>
        <begin position="30"/>
        <end position="53"/>
    </location>
</feature>
<evidence type="ECO:0000256" key="1">
    <source>
        <dbReference type="SAM" id="Phobius"/>
    </source>
</evidence>
<dbReference type="PANTHER" id="PTHR34219:SF3">
    <property type="entry name" value="BLL7967 PROTEIN"/>
    <property type="match status" value="1"/>
</dbReference>
<keyword evidence="1" id="KW-0812">Transmembrane</keyword>
<feature type="transmembrane region" description="Helical" evidence="1">
    <location>
        <begin position="365"/>
        <end position="386"/>
    </location>
</feature>
<keyword evidence="1" id="KW-0472">Membrane</keyword>
<dbReference type="InterPro" id="IPR005625">
    <property type="entry name" value="PepSY-ass_TM"/>
</dbReference>
<sequence length="407" mass="45703">MTSIGLPRVGAARRQVALWSWRKIWLKTHLWLGLALGLFLSVIGLTGSALVFFQEIDQALNPQLRIVTAPPEGRTAWRPLEEIADAARGAIPAESYLGWTYWPQKDDQAFLFYYRVDNPQSGKPDTRQVFVDPYTLKVTGTRVWHSSTNLFDDAFVAFLFKLHYAMLVSGIGDVTVGIIAILAFVSTVTGVVLWWPRNGKWRNAFSVKWPARSERLNYDIHRLAGLFLAPVALAVLLSGVHFNLPEQFKAVVELFSTLTQPERYRSAASGSNPVTLDEAVANATKAFPDARIYAVTMPKPHDGAYTVNQLFPIGWGLEGRRTIYIDQFRGDILQANDPLSGDGDGFIQWQWPLHSGYVYGWPGRIAVFLFGLSWPLLFVTGVIRWLQKRRAQSVAKERRVNVQSPSG</sequence>
<name>A0ABM8E5D1_9HYPH</name>
<evidence type="ECO:0000313" key="3">
    <source>
        <dbReference type="EMBL" id="BDV33178.1"/>
    </source>
</evidence>
<feature type="domain" description="PepSY" evidence="2">
    <location>
        <begin position="273"/>
        <end position="333"/>
    </location>
</feature>
<gene>
    <name evidence="3" type="ORF">SS37A_07070</name>
</gene>
<reference evidence="3 4" key="1">
    <citation type="journal article" date="2023" name="Int. J. Syst. Evol. Microbiol.">
        <title>Methylocystis iwaonis sp. nov., a type II methane-oxidizing bacterium from surface soil of a rice paddy field in Japan, and emended description of the genus Methylocystis (ex Whittenbury et al. 1970) Bowman et al. 1993.</title>
        <authorList>
            <person name="Kaise H."/>
            <person name="Sawadogo J.B."/>
            <person name="Alam M.S."/>
            <person name="Ueno C."/>
            <person name="Dianou D."/>
            <person name="Shinjo R."/>
            <person name="Asakawa S."/>
        </authorList>
    </citation>
    <scope>NUCLEOTIDE SEQUENCE [LARGE SCALE GENOMIC DNA]</scope>
    <source>
        <strain evidence="3 4">SS37A-Re</strain>
    </source>
</reference>
<feature type="transmembrane region" description="Helical" evidence="1">
    <location>
        <begin position="174"/>
        <end position="195"/>
    </location>
</feature>
<keyword evidence="1" id="KW-1133">Transmembrane helix</keyword>
<evidence type="ECO:0000259" key="2">
    <source>
        <dbReference type="Pfam" id="PF03413"/>
    </source>
</evidence>